<accession>A0A1G8KLH9</accession>
<reference evidence="6" key="1">
    <citation type="submission" date="2016-10" db="EMBL/GenBank/DDBJ databases">
        <authorList>
            <person name="Varghese N."/>
            <person name="Submissions S."/>
        </authorList>
    </citation>
    <scope>NUCLEOTIDE SEQUENCE [LARGE SCALE GENOMIC DNA]</scope>
    <source>
        <strain evidence="6">DSM 15363</strain>
    </source>
</reference>
<evidence type="ECO:0000313" key="5">
    <source>
        <dbReference type="EMBL" id="SDI44287.1"/>
    </source>
</evidence>
<dbReference type="Proteomes" id="UP000199492">
    <property type="component" value="Unassembled WGS sequence"/>
</dbReference>
<sequence length="221" mass="23714">MKNILIYGASGHAKMIIDIIHRNNKHKIIGFLDSYKPRNKDIFGYKIIGNLDTLPTLIEQHNIQGIVIAVGDNSNRQKAYNNISKITSNLEFVPIVHPSAIIARDVVISEGAVVMPSVVINANAKIGRFTILNTMSSLGHDSVMSDFSSLASGATIGGNVNIGLCSAICLKTTIIQNISVGDHTIIGAASLVVKSIGDLKKAFGSPIHTIKDRKPNSKYLG</sequence>
<dbReference type="InterPro" id="IPR020019">
    <property type="entry name" value="AcTrfase_PglD-like"/>
</dbReference>
<dbReference type="RefSeq" id="WP_092470592.1">
    <property type="nucleotide sequence ID" value="NZ_FNCZ01000011.1"/>
</dbReference>
<proteinExistence type="inferred from homology"/>
<comment type="similarity">
    <text evidence="1">Belongs to the transferase hexapeptide repeat family.</text>
</comment>
<dbReference type="Gene3D" id="3.40.50.20">
    <property type="match status" value="1"/>
</dbReference>
<feature type="binding site" evidence="3">
    <location>
        <position position="71"/>
    </location>
    <ligand>
        <name>substrate</name>
    </ligand>
</feature>
<feature type="binding site" evidence="3">
    <location>
        <begin position="10"/>
        <end position="12"/>
    </location>
    <ligand>
        <name>substrate</name>
    </ligand>
</feature>
<dbReference type="PANTHER" id="PTHR43300">
    <property type="entry name" value="ACETYLTRANSFERASE"/>
    <property type="match status" value="1"/>
</dbReference>
<dbReference type="SUPFAM" id="SSF51161">
    <property type="entry name" value="Trimeric LpxA-like enzymes"/>
    <property type="match status" value="1"/>
</dbReference>
<feature type="site" description="Increases basicity of active site His" evidence="2">
    <location>
        <position position="141"/>
    </location>
</feature>
<dbReference type="InterPro" id="IPR011004">
    <property type="entry name" value="Trimer_LpxA-like_sf"/>
</dbReference>
<keyword evidence="5" id="KW-0808">Transferase</keyword>
<dbReference type="AlphaFoldDB" id="A0A1G8KLH9"/>
<evidence type="ECO:0000256" key="3">
    <source>
        <dbReference type="PIRSR" id="PIRSR620019-2"/>
    </source>
</evidence>
<dbReference type="Pfam" id="PF17836">
    <property type="entry name" value="PglD_N"/>
    <property type="match status" value="1"/>
</dbReference>
<evidence type="ECO:0000259" key="4">
    <source>
        <dbReference type="Pfam" id="PF17836"/>
    </source>
</evidence>
<evidence type="ECO:0000313" key="6">
    <source>
        <dbReference type="Proteomes" id="UP000199492"/>
    </source>
</evidence>
<evidence type="ECO:0000256" key="1">
    <source>
        <dbReference type="ARBA" id="ARBA00007274"/>
    </source>
</evidence>
<keyword evidence="5" id="KW-0012">Acyltransferase</keyword>
<feature type="active site" description="Proton acceptor" evidence="2">
    <location>
        <position position="140"/>
    </location>
</feature>
<dbReference type="STRING" id="262004.SAMN04489796_11144"/>
<dbReference type="OrthoDB" id="9794407at2"/>
<dbReference type="CDD" id="cd03360">
    <property type="entry name" value="LbH_AT_putative"/>
    <property type="match status" value="1"/>
</dbReference>
<keyword evidence="6" id="KW-1185">Reference proteome</keyword>
<dbReference type="EMBL" id="FNCZ01000011">
    <property type="protein sequence ID" value="SDI44287.1"/>
    <property type="molecule type" value="Genomic_DNA"/>
</dbReference>
<organism evidence="5 6">
    <name type="scientific">Winogradskyella thalassocola</name>
    <dbReference type="NCBI Taxonomy" id="262004"/>
    <lineage>
        <taxon>Bacteria</taxon>
        <taxon>Pseudomonadati</taxon>
        <taxon>Bacteroidota</taxon>
        <taxon>Flavobacteriia</taxon>
        <taxon>Flavobacteriales</taxon>
        <taxon>Flavobacteriaceae</taxon>
        <taxon>Winogradskyella</taxon>
    </lineage>
</organism>
<gene>
    <name evidence="5" type="ORF">SAMN04489796_11144</name>
</gene>
<feature type="domain" description="PglD N-terminal" evidence="4">
    <location>
        <begin position="3"/>
        <end position="82"/>
    </location>
</feature>
<evidence type="ECO:0000256" key="2">
    <source>
        <dbReference type="PIRSR" id="PIRSR620019-1"/>
    </source>
</evidence>
<dbReference type="GO" id="GO:0016746">
    <property type="term" value="F:acyltransferase activity"/>
    <property type="evidence" value="ECO:0007669"/>
    <property type="project" value="UniProtKB-KW"/>
</dbReference>
<name>A0A1G8KLH9_9FLAO</name>
<dbReference type="Gene3D" id="2.160.10.10">
    <property type="entry name" value="Hexapeptide repeat proteins"/>
    <property type="match status" value="1"/>
</dbReference>
<dbReference type="InterPro" id="IPR050179">
    <property type="entry name" value="Trans_hexapeptide_repeat"/>
</dbReference>
<protein>
    <submittedName>
        <fullName evidence="5">Sugar O-acyltransferase, sialic acid O-acetyltransferase NeuD family</fullName>
    </submittedName>
</protein>
<dbReference type="PANTHER" id="PTHR43300:SF7">
    <property type="entry name" value="UDP-N-ACETYLBACILLOSAMINE N-ACETYLTRANSFERASE"/>
    <property type="match status" value="1"/>
</dbReference>
<dbReference type="NCBIfam" id="TIGR03570">
    <property type="entry name" value="NeuD_NnaD"/>
    <property type="match status" value="1"/>
</dbReference>
<dbReference type="InterPro" id="IPR041561">
    <property type="entry name" value="PglD_N"/>
</dbReference>